<evidence type="ECO:0000313" key="3">
    <source>
        <dbReference type="Proteomes" id="UP000310553"/>
    </source>
</evidence>
<name>A0AA92ED24_RALSL</name>
<evidence type="ECO:0000259" key="1">
    <source>
        <dbReference type="Pfam" id="PF07878"/>
    </source>
</evidence>
<evidence type="ECO:0000313" key="2">
    <source>
        <dbReference type="EMBL" id="QCX49850.1"/>
    </source>
</evidence>
<accession>A0AA92ED24</accession>
<dbReference type="EMBL" id="CP039339">
    <property type="protein sequence ID" value="QCX49850.1"/>
    <property type="molecule type" value="Genomic_DNA"/>
</dbReference>
<dbReference type="InterPro" id="IPR012869">
    <property type="entry name" value="RHH_5"/>
</dbReference>
<reference evidence="2 3" key="1">
    <citation type="submission" date="2019-04" db="EMBL/GenBank/DDBJ databases">
        <title>Complete Genome of UW386 and Higher Quality Genome of UW700.</title>
        <authorList>
            <person name="Jacobs J."/>
            <person name="Perez A."/>
            <person name="Steidl O."/>
            <person name="Allen C."/>
        </authorList>
    </citation>
    <scope>NUCLEOTIDE SEQUENCE [LARGE SCALE GENOMIC DNA]</scope>
    <source>
        <strain evidence="2 3">UW386</strain>
    </source>
</reference>
<organism evidence="2 3">
    <name type="scientific">Ralstonia solanacearum</name>
    <name type="common">Pseudomonas solanacearum</name>
    <dbReference type="NCBI Taxonomy" id="305"/>
    <lineage>
        <taxon>Bacteria</taxon>
        <taxon>Pseudomonadati</taxon>
        <taxon>Pseudomonadota</taxon>
        <taxon>Betaproteobacteria</taxon>
        <taxon>Burkholderiales</taxon>
        <taxon>Burkholderiaceae</taxon>
        <taxon>Ralstonia</taxon>
        <taxon>Ralstonia solanacearum species complex</taxon>
    </lineage>
</organism>
<sequence>MTTADASRERCPNGARSRVLVNLRPAELAELKARAAAEGRTLSNMARQLIVRAMVADGGDRFPHAS</sequence>
<feature type="domain" description="CopG-like ribbon-helix-helix" evidence="1">
    <location>
        <begin position="28"/>
        <end position="56"/>
    </location>
</feature>
<dbReference type="AlphaFoldDB" id="A0AA92ED24"/>
<gene>
    <name evidence="2" type="ORF">E7Z57_12620</name>
</gene>
<dbReference type="Pfam" id="PF07878">
    <property type="entry name" value="RHH_5"/>
    <property type="match status" value="1"/>
</dbReference>
<proteinExistence type="predicted"/>
<protein>
    <recommendedName>
        <fullName evidence="1">CopG-like ribbon-helix-helix domain-containing protein</fullName>
    </recommendedName>
</protein>
<dbReference type="Proteomes" id="UP000310553">
    <property type="component" value="Chromosome"/>
</dbReference>